<protein>
    <recommendedName>
        <fullName evidence="3">DUF559 domain-containing protein</fullName>
    </recommendedName>
</protein>
<dbReference type="SUPFAM" id="SSF52980">
    <property type="entry name" value="Restriction endonuclease-like"/>
    <property type="match status" value="1"/>
</dbReference>
<evidence type="ECO:0008006" key="3">
    <source>
        <dbReference type="Google" id="ProtNLM"/>
    </source>
</evidence>
<dbReference type="EMBL" id="JAUFSA010000001">
    <property type="protein sequence ID" value="MDP7736655.1"/>
    <property type="molecule type" value="Genomic_DNA"/>
</dbReference>
<organism evidence="1 2">
    <name type="scientific">Mycobacterium paragordonae</name>
    <dbReference type="NCBI Taxonomy" id="1389713"/>
    <lineage>
        <taxon>Bacteria</taxon>
        <taxon>Bacillati</taxon>
        <taxon>Actinomycetota</taxon>
        <taxon>Actinomycetes</taxon>
        <taxon>Mycobacteriales</taxon>
        <taxon>Mycobacteriaceae</taxon>
        <taxon>Mycobacterium</taxon>
    </lineage>
</organism>
<name>A0A4R5WJ56_9MYCO</name>
<accession>A0A4R5WJ56</accession>
<comment type="caution">
    <text evidence="1">The sequence shown here is derived from an EMBL/GenBank/DDBJ whole genome shotgun (WGS) entry which is preliminary data.</text>
</comment>
<gene>
    <name evidence="1" type="ORF">QXL92_18085</name>
</gene>
<reference evidence="1" key="1">
    <citation type="submission" date="2023-06" db="EMBL/GenBank/DDBJ databases">
        <title>Identification of two novel mycobacterium reveal diversities and complexities of Mycobacterium gordonae clade.</title>
        <authorList>
            <person name="Matsumoto Y."/>
            <person name="Nakamura S."/>
            <person name="Motooka D."/>
            <person name="Fukushima K."/>
        </authorList>
    </citation>
    <scope>NUCLEOTIDE SEQUENCE</scope>
    <source>
        <strain evidence="1">TY812</strain>
    </source>
</reference>
<dbReference type="Proteomes" id="UP001229081">
    <property type="component" value="Unassembled WGS sequence"/>
</dbReference>
<evidence type="ECO:0000313" key="2">
    <source>
        <dbReference type="Proteomes" id="UP001229081"/>
    </source>
</evidence>
<evidence type="ECO:0000313" key="1">
    <source>
        <dbReference type="EMBL" id="MDP7736655.1"/>
    </source>
</evidence>
<dbReference type="Gene3D" id="3.40.960.10">
    <property type="entry name" value="VSR Endonuclease"/>
    <property type="match status" value="1"/>
</dbReference>
<dbReference type="AlphaFoldDB" id="A0A4R5WJ56"/>
<dbReference type="RefSeq" id="WP_065046320.1">
    <property type="nucleotide sequence ID" value="NZ_JAUFSA010000001.1"/>
</dbReference>
<sequence length="295" mass="32189">MAAGLDELLATQGGVVTTAQALTVLTRRGLETHLKCGALQKVWYGVYSRDNPNTTLRLRGLDLITGTTVAACMGTAAAVYGFDTERTADLHVLNPDGRQLRSAAGLVVHRREGAPLNLVAGRPATTPDWTAIEVARGLRRPRALATLDAALRSRTCSPAELSRILGLHSGRRGIVTTREMLSLASPLAESPMESEARLAMLDGGLPPPALQYEIVDLNGRLWRLDFAWPEYRVAAEYDGVDWHSGTDAFRRDRIRAAALQDLSWVVVPIIAEDVRHHPAQLVRRIESRLARARAA</sequence>
<proteinExistence type="predicted"/>
<dbReference type="InterPro" id="IPR011335">
    <property type="entry name" value="Restrct_endonuc-II-like"/>
</dbReference>